<feature type="chain" id="PRO_5040429821" description="Ribosome-recycling factor, mitochondrial" evidence="7">
    <location>
        <begin position="19"/>
        <end position="204"/>
    </location>
</feature>
<dbReference type="EMBL" id="OU963863">
    <property type="protein sequence ID" value="CAH0767386.1"/>
    <property type="molecule type" value="Genomic_DNA"/>
</dbReference>
<dbReference type="Pfam" id="PF01765">
    <property type="entry name" value="RRF"/>
    <property type="match status" value="1"/>
</dbReference>
<evidence type="ECO:0000256" key="1">
    <source>
        <dbReference type="ARBA" id="ARBA00004496"/>
    </source>
</evidence>
<accession>A0A9P0C8Z1</accession>
<name>A0A9P0C8Z1_BEMTA</name>
<evidence type="ECO:0000256" key="6">
    <source>
        <dbReference type="ARBA" id="ARBA00033107"/>
    </source>
</evidence>
<sequence length="204" mass="22249">MILIVCIGLLSLATSVISDEINDLEKDADQRMKKCVEALVAQMAKVRTGRACPSLLEGIQVDCYGGHSPLRQVGNTVAEDARTLAITVYDPSVAPAVEKAILNSGLGLNPSRAGAVVRVPVPPLTEDRRRDLVKVVKAEAEQARVSIRAVRRDVNVKVKRLLKDKEISEDDERRSHDHVQKLANAAIKKVDAALKDKESELLTT</sequence>
<feature type="domain" description="Ribosome recycling factor" evidence="8">
    <location>
        <begin position="41"/>
        <end position="202"/>
    </location>
</feature>
<reference evidence="9" key="1">
    <citation type="submission" date="2021-12" db="EMBL/GenBank/DDBJ databases">
        <authorList>
            <person name="King R."/>
        </authorList>
    </citation>
    <scope>NUCLEOTIDE SEQUENCE</scope>
</reference>
<dbReference type="InterPro" id="IPR036191">
    <property type="entry name" value="RRF_sf"/>
</dbReference>
<dbReference type="InterPro" id="IPR002661">
    <property type="entry name" value="Ribosome_recyc_fac"/>
</dbReference>
<keyword evidence="5" id="KW-0648">Protein biosynthesis</keyword>
<evidence type="ECO:0000256" key="4">
    <source>
        <dbReference type="ARBA" id="ARBA00022490"/>
    </source>
</evidence>
<gene>
    <name evidence="9" type="ORF">BEMITA_LOCUS4707</name>
</gene>
<evidence type="ECO:0000259" key="8">
    <source>
        <dbReference type="Pfam" id="PF01765"/>
    </source>
</evidence>
<dbReference type="HAMAP" id="MF_00040">
    <property type="entry name" value="RRF"/>
    <property type="match status" value="1"/>
</dbReference>
<dbReference type="GO" id="GO:0043023">
    <property type="term" value="F:ribosomal large subunit binding"/>
    <property type="evidence" value="ECO:0007669"/>
    <property type="project" value="TreeGrafter"/>
</dbReference>
<comment type="subcellular location">
    <subcellularLocation>
        <location evidence="1">Cytoplasm</location>
    </subcellularLocation>
</comment>
<dbReference type="CDD" id="cd00520">
    <property type="entry name" value="RRF"/>
    <property type="match status" value="1"/>
</dbReference>
<evidence type="ECO:0000256" key="5">
    <source>
        <dbReference type="ARBA" id="ARBA00022917"/>
    </source>
</evidence>
<feature type="signal peptide" evidence="7">
    <location>
        <begin position="1"/>
        <end position="18"/>
    </location>
</feature>
<dbReference type="FunFam" id="3.30.1360.40:FF:000001">
    <property type="entry name" value="Ribosome-recycling factor"/>
    <property type="match status" value="1"/>
</dbReference>
<evidence type="ECO:0000313" key="9">
    <source>
        <dbReference type="EMBL" id="CAH0767386.1"/>
    </source>
</evidence>
<evidence type="ECO:0000256" key="2">
    <source>
        <dbReference type="ARBA" id="ARBA00005912"/>
    </source>
</evidence>
<dbReference type="InterPro" id="IPR023584">
    <property type="entry name" value="Ribosome_recyc_fac_dom"/>
</dbReference>
<dbReference type="GO" id="GO:0002184">
    <property type="term" value="P:cytoplasmic translational termination"/>
    <property type="evidence" value="ECO:0007669"/>
    <property type="project" value="TreeGrafter"/>
</dbReference>
<dbReference type="NCBIfam" id="TIGR00496">
    <property type="entry name" value="frr"/>
    <property type="match status" value="1"/>
</dbReference>
<evidence type="ECO:0000313" key="10">
    <source>
        <dbReference type="Proteomes" id="UP001152759"/>
    </source>
</evidence>
<dbReference type="KEGG" id="btab:109042729"/>
<evidence type="ECO:0000256" key="3">
    <source>
        <dbReference type="ARBA" id="ARBA00020581"/>
    </source>
</evidence>
<dbReference type="Gene3D" id="3.30.1360.40">
    <property type="match status" value="1"/>
</dbReference>
<dbReference type="Gene3D" id="1.10.132.20">
    <property type="entry name" value="Ribosome-recycling factor"/>
    <property type="match status" value="1"/>
</dbReference>
<protein>
    <recommendedName>
        <fullName evidence="3">Ribosome-recycling factor, mitochondrial</fullName>
    </recommendedName>
    <alternativeName>
        <fullName evidence="6">Ribosome-releasing factor, mitochondrial</fullName>
    </alternativeName>
</protein>
<dbReference type="GO" id="GO:0005829">
    <property type="term" value="C:cytosol"/>
    <property type="evidence" value="ECO:0007669"/>
    <property type="project" value="GOC"/>
</dbReference>
<dbReference type="SUPFAM" id="SSF55194">
    <property type="entry name" value="Ribosome recycling factor, RRF"/>
    <property type="match status" value="1"/>
</dbReference>
<keyword evidence="4" id="KW-0963">Cytoplasm</keyword>
<comment type="similarity">
    <text evidence="2">Belongs to the RRF family.</text>
</comment>
<keyword evidence="10" id="KW-1185">Reference proteome</keyword>
<proteinExistence type="inferred from homology"/>
<dbReference type="FunFam" id="1.10.132.20:FF:000001">
    <property type="entry name" value="Ribosome-recycling factor"/>
    <property type="match status" value="1"/>
</dbReference>
<organism evidence="9 10">
    <name type="scientific">Bemisia tabaci</name>
    <name type="common">Sweetpotato whitefly</name>
    <name type="synonym">Aleurodes tabaci</name>
    <dbReference type="NCBI Taxonomy" id="7038"/>
    <lineage>
        <taxon>Eukaryota</taxon>
        <taxon>Metazoa</taxon>
        <taxon>Ecdysozoa</taxon>
        <taxon>Arthropoda</taxon>
        <taxon>Hexapoda</taxon>
        <taxon>Insecta</taxon>
        <taxon>Pterygota</taxon>
        <taxon>Neoptera</taxon>
        <taxon>Paraneoptera</taxon>
        <taxon>Hemiptera</taxon>
        <taxon>Sternorrhyncha</taxon>
        <taxon>Aleyrodoidea</taxon>
        <taxon>Aleyrodidae</taxon>
        <taxon>Aleyrodinae</taxon>
        <taxon>Bemisia</taxon>
    </lineage>
</organism>
<evidence type="ECO:0000256" key="7">
    <source>
        <dbReference type="SAM" id="SignalP"/>
    </source>
</evidence>
<dbReference type="Proteomes" id="UP001152759">
    <property type="component" value="Chromosome 2"/>
</dbReference>
<keyword evidence="7" id="KW-0732">Signal</keyword>
<dbReference type="PANTHER" id="PTHR20982:SF3">
    <property type="entry name" value="MITOCHONDRIAL RIBOSOME RECYCLING FACTOR PSEUDO 1"/>
    <property type="match status" value="1"/>
</dbReference>
<dbReference type="PANTHER" id="PTHR20982">
    <property type="entry name" value="RIBOSOME RECYCLING FACTOR"/>
    <property type="match status" value="1"/>
</dbReference>
<dbReference type="AlphaFoldDB" id="A0A9P0C8Z1"/>